<reference evidence="3" key="2">
    <citation type="journal article" date="2013" name="Nat. Commun.">
        <title>Genome of the Chinese tree shrew.</title>
        <authorList>
            <person name="Fan Y."/>
            <person name="Huang Z.Y."/>
            <person name="Cao C.C."/>
            <person name="Chen C.S."/>
            <person name="Chen Y.X."/>
            <person name="Fan D.D."/>
            <person name="He J."/>
            <person name="Hou H.L."/>
            <person name="Hu L."/>
            <person name="Hu X.T."/>
            <person name="Jiang X.T."/>
            <person name="Lai R."/>
            <person name="Lang Y.S."/>
            <person name="Liang B."/>
            <person name="Liao S.G."/>
            <person name="Mu D."/>
            <person name="Ma Y.Y."/>
            <person name="Niu Y.Y."/>
            <person name="Sun X.Q."/>
            <person name="Xia J.Q."/>
            <person name="Xiao J."/>
            <person name="Xiong Z.Q."/>
            <person name="Xu L."/>
            <person name="Yang L."/>
            <person name="Zhang Y."/>
            <person name="Zhao W."/>
            <person name="Zhao X.D."/>
            <person name="Zheng Y.T."/>
            <person name="Zhou J.M."/>
            <person name="Zhu Y.B."/>
            <person name="Zhang G.J."/>
            <person name="Wang J."/>
            <person name="Yao Y.G."/>
        </authorList>
    </citation>
    <scope>NUCLEOTIDE SEQUENCE [LARGE SCALE GENOMIC DNA]</scope>
</reference>
<feature type="region of interest" description="Disordered" evidence="1">
    <location>
        <begin position="18"/>
        <end position="71"/>
    </location>
</feature>
<feature type="compositionally biased region" description="Basic residues" evidence="1">
    <location>
        <begin position="31"/>
        <end position="63"/>
    </location>
</feature>
<evidence type="ECO:0000256" key="1">
    <source>
        <dbReference type="SAM" id="MobiDB-lite"/>
    </source>
</evidence>
<keyword evidence="3" id="KW-1185">Reference proteome</keyword>
<accession>L9L247</accession>
<reference evidence="3" key="1">
    <citation type="submission" date="2012-07" db="EMBL/GenBank/DDBJ databases">
        <title>Genome of the Chinese tree shrew, a rising model animal genetically related to primates.</title>
        <authorList>
            <person name="Zhang G."/>
            <person name="Fan Y."/>
            <person name="Yao Y."/>
            <person name="Huang Z."/>
        </authorList>
    </citation>
    <scope>NUCLEOTIDE SEQUENCE [LARGE SCALE GENOMIC DNA]</scope>
</reference>
<dbReference type="InParanoid" id="L9L247"/>
<sequence>MFTTCCDDIRVFTPSAFTKQGGRSNELGLEKKKKRKRDRERKKKEKKEKKRRRRKETSRKASQRKGLLDLV</sequence>
<dbReference type="Proteomes" id="UP000011518">
    <property type="component" value="Unassembled WGS sequence"/>
</dbReference>
<protein>
    <submittedName>
        <fullName evidence="2">Uncharacterized protein</fullName>
    </submittedName>
</protein>
<dbReference type="EMBL" id="KB320609">
    <property type="protein sequence ID" value="ELW67462.1"/>
    <property type="molecule type" value="Genomic_DNA"/>
</dbReference>
<dbReference type="AlphaFoldDB" id="L9L247"/>
<evidence type="ECO:0000313" key="2">
    <source>
        <dbReference type="EMBL" id="ELW67462.1"/>
    </source>
</evidence>
<evidence type="ECO:0000313" key="3">
    <source>
        <dbReference type="Proteomes" id="UP000011518"/>
    </source>
</evidence>
<proteinExistence type="predicted"/>
<gene>
    <name evidence="2" type="ORF">TREES_T100002810</name>
</gene>
<organism evidence="2 3">
    <name type="scientific">Tupaia chinensis</name>
    <name type="common">Chinese tree shrew</name>
    <name type="synonym">Tupaia belangeri chinensis</name>
    <dbReference type="NCBI Taxonomy" id="246437"/>
    <lineage>
        <taxon>Eukaryota</taxon>
        <taxon>Metazoa</taxon>
        <taxon>Chordata</taxon>
        <taxon>Craniata</taxon>
        <taxon>Vertebrata</taxon>
        <taxon>Euteleostomi</taxon>
        <taxon>Mammalia</taxon>
        <taxon>Eutheria</taxon>
        <taxon>Euarchontoglires</taxon>
        <taxon>Scandentia</taxon>
        <taxon>Tupaiidae</taxon>
        <taxon>Tupaia</taxon>
    </lineage>
</organism>
<name>L9L247_TUPCH</name>